<dbReference type="Gene3D" id="3.80.10.10">
    <property type="entry name" value="Ribonuclease Inhibitor"/>
    <property type="match status" value="1"/>
</dbReference>
<dbReference type="EMBL" id="CAUOFW020002289">
    <property type="protein sequence ID" value="CAK9152728.1"/>
    <property type="molecule type" value="Genomic_DNA"/>
</dbReference>
<dbReference type="Pfam" id="PF00931">
    <property type="entry name" value="NB-ARC"/>
    <property type="match status" value="1"/>
</dbReference>
<organism evidence="8 9">
    <name type="scientific">Ilex paraguariensis</name>
    <name type="common">yerba mate</name>
    <dbReference type="NCBI Taxonomy" id="185542"/>
    <lineage>
        <taxon>Eukaryota</taxon>
        <taxon>Viridiplantae</taxon>
        <taxon>Streptophyta</taxon>
        <taxon>Embryophyta</taxon>
        <taxon>Tracheophyta</taxon>
        <taxon>Spermatophyta</taxon>
        <taxon>Magnoliopsida</taxon>
        <taxon>eudicotyledons</taxon>
        <taxon>Gunneridae</taxon>
        <taxon>Pentapetalae</taxon>
        <taxon>asterids</taxon>
        <taxon>campanulids</taxon>
        <taxon>Aquifoliales</taxon>
        <taxon>Aquifoliaceae</taxon>
        <taxon>Ilex</taxon>
    </lineage>
</organism>
<evidence type="ECO:0000313" key="8">
    <source>
        <dbReference type="EMBL" id="CAK9152728.1"/>
    </source>
</evidence>
<keyword evidence="3" id="KW-0547">Nucleotide-binding</keyword>
<dbReference type="InterPro" id="IPR055414">
    <property type="entry name" value="LRR_R13L4/SHOC2-like"/>
</dbReference>
<evidence type="ECO:0000259" key="7">
    <source>
        <dbReference type="Pfam" id="PF23598"/>
    </source>
</evidence>
<dbReference type="InterPro" id="IPR036388">
    <property type="entry name" value="WH-like_DNA-bd_sf"/>
</dbReference>
<dbReference type="InterPro" id="IPR044974">
    <property type="entry name" value="Disease_R_plants"/>
</dbReference>
<keyword evidence="9" id="KW-1185">Reference proteome</keyword>
<evidence type="ECO:0000256" key="4">
    <source>
        <dbReference type="ARBA" id="ARBA00022821"/>
    </source>
</evidence>
<feature type="domain" description="NB-ARC" evidence="5">
    <location>
        <begin position="20"/>
        <end position="122"/>
    </location>
</feature>
<dbReference type="GO" id="GO:0006952">
    <property type="term" value="P:defense response"/>
    <property type="evidence" value="ECO:0007669"/>
    <property type="project" value="UniProtKB-KW"/>
</dbReference>
<dbReference type="Gene3D" id="1.10.10.10">
    <property type="entry name" value="Winged helix-like DNA-binding domain superfamily/Winged helix DNA-binding domain"/>
    <property type="match status" value="1"/>
</dbReference>
<keyword evidence="2" id="KW-0677">Repeat</keyword>
<dbReference type="Gene3D" id="3.40.50.300">
    <property type="entry name" value="P-loop containing nucleotide triphosphate hydrolases"/>
    <property type="match status" value="1"/>
</dbReference>
<dbReference type="Proteomes" id="UP001642360">
    <property type="component" value="Unassembled WGS sequence"/>
</dbReference>
<evidence type="ECO:0008006" key="10">
    <source>
        <dbReference type="Google" id="ProtNLM"/>
    </source>
</evidence>
<keyword evidence="4" id="KW-0611">Plant defense</keyword>
<dbReference type="PANTHER" id="PTHR23155:SF1238">
    <property type="entry name" value="TOMV SUSCEPTIBLE PROTEIN TM-2"/>
    <property type="match status" value="1"/>
</dbReference>
<dbReference type="SUPFAM" id="SSF52540">
    <property type="entry name" value="P-loop containing nucleoside triphosphate hydrolases"/>
    <property type="match status" value="1"/>
</dbReference>
<evidence type="ECO:0000256" key="1">
    <source>
        <dbReference type="ARBA" id="ARBA00008894"/>
    </source>
</evidence>
<dbReference type="InterPro" id="IPR002182">
    <property type="entry name" value="NB-ARC"/>
</dbReference>
<sequence length="363" mass="41994">MHESVAELKPYTVLVKLRFAKKVYNSEQDKYQCRAGVYVSQKPRVKNLLKDITRQVGVEEKNWENNAEIEANLFGFLRQNKYLIVIDDIWDNKTWNELRNSIPGNCTNGSALIITSRHKEVDIYAGGVDGLPLKIITMAGLLSTKERIEHAWKSSELINIWVAKGFIQAQENDTLKDVAEDYLTELIGRYLVQIDKRRFDGRIRSCRIHNVLLSLCVSTAKKNNFFSTSQGDDSVLDTRVCGVAIQRGSICEYISQNQQLKLCALLCFNREKENLERPHLEHIDKGFEFLRVLRLRDWCFHSFPDAIGNLIHLRYLQLKASSLRSLLSTIRYLRILQALDVKECENLNVPTAIWNMQQLRHIL</sequence>
<dbReference type="Pfam" id="PF23559">
    <property type="entry name" value="WHD_DRP"/>
    <property type="match status" value="1"/>
</dbReference>
<dbReference type="GO" id="GO:0051707">
    <property type="term" value="P:response to other organism"/>
    <property type="evidence" value="ECO:0007669"/>
    <property type="project" value="UniProtKB-ARBA"/>
</dbReference>
<dbReference type="PRINTS" id="PR00364">
    <property type="entry name" value="DISEASERSIST"/>
</dbReference>
<dbReference type="SUPFAM" id="SSF52058">
    <property type="entry name" value="L domain-like"/>
    <property type="match status" value="1"/>
</dbReference>
<evidence type="ECO:0000259" key="6">
    <source>
        <dbReference type="Pfam" id="PF23559"/>
    </source>
</evidence>
<evidence type="ECO:0000256" key="2">
    <source>
        <dbReference type="ARBA" id="ARBA00022737"/>
    </source>
</evidence>
<dbReference type="InterPro" id="IPR058922">
    <property type="entry name" value="WHD_DRP"/>
</dbReference>
<name>A0ABC8SCE5_9AQUA</name>
<comment type="caution">
    <text evidence="8">The sequence shown here is derived from an EMBL/GenBank/DDBJ whole genome shotgun (WGS) entry which is preliminary data.</text>
</comment>
<evidence type="ECO:0000313" key="9">
    <source>
        <dbReference type="Proteomes" id="UP001642360"/>
    </source>
</evidence>
<gene>
    <name evidence="8" type="ORF">ILEXP_LOCUS20962</name>
</gene>
<proteinExistence type="inferred from homology"/>
<protein>
    <recommendedName>
        <fullName evidence="10">NB-ARC domain-containing protein</fullName>
    </recommendedName>
</protein>
<evidence type="ECO:0000259" key="5">
    <source>
        <dbReference type="Pfam" id="PF00931"/>
    </source>
</evidence>
<dbReference type="AlphaFoldDB" id="A0ABC8SCE5"/>
<comment type="similarity">
    <text evidence="1">Belongs to the disease resistance NB-LRR family.</text>
</comment>
<evidence type="ECO:0000256" key="3">
    <source>
        <dbReference type="ARBA" id="ARBA00022741"/>
    </source>
</evidence>
<dbReference type="InterPro" id="IPR032675">
    <property type="entry name" value="LRR_dom_sf"/>
</dbReference>
<feature type="domain" description="Disease resistance protein winged helix" evidence="6">
    <location>
        <begin position="150"/>
        <end position="215"/>
    </location>
</feature>
<reference evidence="8 9" key="1">
    <citation type="submission" date="2024-02" db="EMBL/GenBank/DDBJ databases">
        <authorList>
            <person name="Vignale AGUSTIN F."/>
            <person name="Sosa J E."/>
            <person name="Modenutti C."/>
        </authorList>
    </citation>
    <scope>NUCLEOTIDE SEQUENCE [LARGE SCALE GENOMIC DNA]</scope>
</reference>
<dbReference type="PANTHER" id="PTHR23155">
    <property type="entry name" value="DISEASE RESISTANCE PROTEIN RP"/>
    <property type="match status" value="1"/>
</dbReference>
<accession>A0ABC8SCE5</accession>
<dbReference type="Pfam" id="PF23598">
    <property type="entry name" value="LRR_14"/>
    <property type="match status" value="1"/>
</dbReference>
<dbReference type="InterPro" id="IPR027417">
    <property type="entry name" value="P-loop_NTPase"/>
</dbReference>
<feature type="domain" description="Disease resistance R13L4/SHOC-2-like LRR" evidence="7">
    <location>
        <begin position="286"/>
        <end position="362"/>
    </location>
</feature>